<name>A0A392QVZ0_9FABA</name>
<feature type="region of interest" description="Disordered" evidence="1">
    <location>
        <begin position="1"/>
        <end position="20"/>
    </location>
</feature>
<evidence type="ECO:0000313" key="3">
    <source>
        <dbReference type="Proteomes" id="UP000265520"/>
    </source>
</evidence>
<feature type="non-terminal residue" evidence="2">
    <location>
        <position position="1"/>
    </location>
</feature>
<dbReference type="Proteomes" id="UP000265520">
    <property type="component" value="Unassembled WGS sequence"/>
</dbReference>
<feature type="compositionally biased region" description="Polar residues" evidence="1">
    <location>
        <begin position="1"/>
        <end position="16"/>
    </location>
</feature>
<evidence type="ECO:0000256" key="1">
    <source>
        <dbReference type="SAM" id="MobiDB-lite"/>
    </source>
</evidence>
<reference evidence="2 3" key="1">
    <citation type="journal article" date="2018" name="Front. Plant Sci.">
        <title>Red Clover (Trifolium pratense) and Zigzag Clover (T. medium) - A Picture of Genomic Similarities and Differences.</title>
        <authorList>
            <person name="Dluhosova J."/>
            <person name="Istvanek J."/>
            <person name="Nedelnik J."/>
            <person name="Repkova J."/>
        </authorList>
    </citation>
    <scope>NUCLEOTIDE SEQUENCE [LARGE SCALE GENOMIC DNA]</scope>
    <source>
        <strain evidence="3">cv. 10/8</strain>
        <tissue evidence="2">Leaf</tissue>
    </source>
</reference>
<accession>A0A392QVZ0</accession>
<comment type="caution">
    <text evidence="2">The sequence shown here is derived from an EMBL/GenBank/DDBJ whole genome shotgun (WGS) entry which is preliminary data.</text>
</comment>
<proteinExistence type="predicted"/>
<organism evidence="2 3">
    <name type="scientific">Trifolium medium</name>
    <dbReference type="NCBI Taxonomy" id="97028"/>
    <lineage>
        <taxon>Eukaryota</taxon>
        <taxon>Viridiplantae</taxon>
        <taxon>Streptophyta</taxon>
        <taxon>Embryophyta</taxon>
        <taxon>Tracheophyta</taxon>
        <taxon>Spermatophyta</taxon>
        <taxon>Magnoliopsida</taxon>
        <taxon>eudicotyledons</taxon>
        <taxon>Gunneridae</taxon>
        <taxon>Pentapetalae</taxon>
        <taxon>rosids</taxon>
        <taxon>fabids</taxon>
        <taxon>Fabales</taxon>
        <taxon>Fabaceae</taxon>
        <taxon>Papilionoideae</taxon>
        <taxon>50 kb inversion clade</taxon>
        <taxon>NPAAA clade</taxon>
        <taxon>Hologalegina</taxon>
        <taxon>IRL clade</taxon>
        <taxon>Trifolieae</taxon>
        <taxon>Trifolium</taxon>
    </lineage>
</organism>
<keyword evidence="3" id="KW-1185">Reference proteome</keyword>
<protein>
    <submittedName>
        <fullName evidence="2">Uncharacterized protein</fullName>
    </submittedName>
</protein>
<dbReference type="AlphaFoldDB" id="A0A392QVZ0"/>
<evidence type="ECO:0000313" key="2">
    <source>
        <dbReference type="EMBL" id="MCI28468.1"/>
    </source>
</evidence>
<dbReference type="EMBL" id="LXQA010165945">
    <property type="protein sequence ID" value="MCI28468.1"/>
    <property type="molecule type" value="Genomic_DNA"/>
</dbReference>
<sequence length="35" mass="3687">GVGSSSGWDSPANPSNIFDAMDPWDEVDIVSSLSF</sequence>